<keyword evidence="9 11" id="KW-0460">Magnesium</keyword>
<protein>
    <recommendedName>
        <fullName evidence="11">Hydroxyethylthiazole kinase</fullName>
        <ecNumber evidence="11">2.7.1.50</ecNumber>
    </recommendedName>
    <alternativeName>
        <fullName evidence="11">4-methyl-5-beta-hydroxyethylthiazole kinase</fullName>
        <shortName evidence="11">TH kinase</shortName>
        <shortName evidence="11">Thz kinase</shortName>
    </alternativeName>
</protein>
<gene>
    <name evidence="11 12" type="primary">thiM</name>
    <name evidence="12" type="ORF">I6H46_01290</name>
</gene>
<evidence type="ECO:0000256" key="2">
    <source>
        <dbReference type="ARBA" id="ARBA00001946"/>
    </source>
</evidence>
<evidence type="ECO:0000256" key="4">
    <source>
        <dbReference type="ARBA" id="ARBA00022679"/>
    </source>
</evidence>
<organism evidence="12 13">
    <name type="scientific">Anaerococcus obesiensis</name>
    <dbReference type="NCBI Taxonomy" id="1287640"/>
    <lineage>
        <taxon>Bacteria</taxon>
        <taxon>Bacillati</taxon>
        <taxon>Bacillota</taxon>
        <taxon>Tissierellia</taxon>
        <taxon>Tissierellales</taxon>
        <taxon>Peptoniphilaceae</taxon>
        <taxon>Anaerococcus</taxon>
    </lineage>
</organism>
<dbReference type="Proteomes" id="UP000595871">
    <property type="component" value="Chromosome"/>
</dbReference>
<keyword evidence="13" id="KW-1185">Reference proteome</keyword>
<feature type="binding site" evidence="11">
    <location>
        <position position="124"/>
    </location>
    <ligand>
        <name>ATP</name>
        <dbReference type="ChEBI" id="CHEBI:30616"/>
    </ligand>
</feature>
<name>A0A7T7UUG2_9FIRM</name>
<dbReference type="GO" id="GO:0009229">
    <property type="term" value="P:thiamine diphosphate biosynthetic process"/>
    <property type="evidence" value="ECO:0007669"/>
    <property type="project" value="UniProtKB-UniRule"/>
</dbReference>
<dbReference type="Pfam" id="PF02110">
    <property type="entry name" value="HK"/>
    <property type="match status" value="1"/>
</dbReference>
<dbReference type="AlphaFoldDB" id="A0A7T7UUG2"/>
<comment type="similarity">
    <text evidence="11">Belongs to the Thz kinase family.</text>
</comment>
<dbReference type="SUPFAM" id="SSF53613">
    <property type="entry name" value="Ribokinase-like"/>
    <property type="match status" value="1"/>
</dbReference>
<dbReference type="Gene3D" id="3.40.1190.20">
    <property type="match status" value="1"/>
</dbReference>
<evidence type="ECO:0000313" key="12">
    <source>
        <dbReference type="EMBL" id="QQN56294.1"/>
    </source>
</evidence>
<keyword evidence="5 11" id="KW-0479">Metal-binding</keyword>
<sequence>MYMKNLKKILENRKLVREKIPLIHAITNPIAINMVANSILFQGAKAICAECEDEMEEIVKISDSLSINLGNITKSRLKAMEIAMKFANEKNIPVIMDVVGVGASKIRLDFAKKLLEKYKFEVIKGNSSEILSLCGENSHAKGIDAGDEDKISCENIKYFTEISQKLSKKYKTAVLITGKTDILLKDDKYFLFDNGCENLSKITATGCMLTGLISTFLSVSNPIEASILALLILEISGEISDTKKPYSFFVNLMDNISEISDEEIIKRAKIKEGNL</sequence>
<keyword evidence="4 11" id="KW-0808">Transferase</keyword>
<evidence type="ECO:0000256" key="8">
    <source>
        <dbReference type="ARBA" id="ARBA00022840"/>
    </source>
</evidence>
<dbReference type="UniPathway" id="UPA00060">
    <property type="reaction ID" value="UER00139"/>
</dbReference>
<dbReference type="KEGG" id="aob:I6H46_01290"/>
<keyword evidence="6 11" id="KW-0547">Nucleotide-binding</keyword>
<evidence type="ECO:0000256" key="10">
    <source>
        <dbReference type="ARBA" id="ARBA00022977"/>
    </source>
</evidence>
<comment type="caution">
    <text evidence="11">Lacks conserved residue(s) required for the propagation of feature annotation.</text>
</comment>
<evidence type="ECO:0000256" key="1">
    <source>
        <dbReference type="ARBA" id="ARBA00001771"/>
    </source>
</evidence>
<evidence type="ECO:0000256" key="11">
    <source>
        <dbReference type="HAMAP-Rule" id="MF_00228"/>
    </source>
</evidence>
<evidence type="ECO:0000256" key="3">
    <source>
        <dbReference type="ARBA" id="ARBA00004868"/>
    </source>
</evidence>
<dbReference type="NCBIfam" id="NF006830">
    <property type="entry name" value="PRK09355.1"/>
    <property type="match status" value="1"/>
</dbReference>
<dbReference type="GO" id="GO:0005524">
    <property type="term" value="F:ATP binding"/>
    <property type="evidence" value="ECO:0007669"/>
    <property type="project" value="UniProtKB-UniRule"/>
</dbReference>
<evidence type="ECO:0000313" key="13">
    <source>
        <dbReference type="Proteomes" id="UP000595871"/>
    </source>
</evidence>
<dbReference type="PRINTS" id="PR01099">
    <property type="entry name" value="HYETHTZKNASE"/>
</dbReference>
<feature type="binding site" evidence="11">
    <location>
        <position position="204"/>
    </location>
    <ligand>
        <name>substrate</name>
    </ligand>
</feature>
<proteinExistence type="inferred from homology"/>
<evidence type="ECO:0000256" key="7">
    <source>
        <dbReference type="ARBA" id="ARBA00022777"/>
    </source>
</evidence>
<dbReference type="EC" id="2.7.1.50" evidence="11"/>
<dbReference type="GO" id="GO:0004417">
    <property type="term" value="F:hydroxyethylthiazole kinase activity"/>
    <property type="evidence" value="ECO:0007669"/>
    <property type="project" value="UniProtKB-UniRule"/>
</dbReference>
<dbReference type="EMBL" id="CP067016">
    <property type="protein sequence ID" value="QQN56294.1"/>
    <property type="molecule type" value="Genomic_DNA"/>
</dbReference>
<keyword evidence="7 11" id="KW-0418">Kinase</keyword>
<comment type="function">
    <text evidence="11">Catalyzes the phosphorylation of the hydroxyl group of 4-methyl-5-beta-hydroxyethylthiazole (THZ).</text>
</comment>
<accession>A0A7T7UUG2</accession>
<comment type="pathway">
    <text evidence="3 11">Cofactor biosynthesis; thiamine diphosphate biosynthesis; 4-methyl-5-(2-phosphoethyl)-thiazole from 5-(2-hydroxyethyl)-4-methylthiazole: step 1/1.</text>
</comment>
<dbReference type="InterPro" id="IPR029056">
    <property type="entry name" value="Ribokinase-like"/>
</dbReference>
<dbReference type="GO" id="GO:0009228">
    <property type="term" value="P:thiamine biosynthetic process"/>
    <property type="evidence" value="ECO:0007669"/>
    <property type="project" value="UniProtKB-KW"/>
</dbReference>
<evidence type="ECO:0000256" key="5">
    <source>
        <dbReference type="ARBA" id="ARBA00022723"/>
    </source>
</evidence>
<comment type="catalytic activity">
    <reaction evidence="1 11">
        <text>5-(2-hydroxyethyl)-4-methylthiazole + ATP = 4-methyl-5-(2-phosphooxyethyl)-thiazole + ADP + H(+)</text>
        <dbReference type="Rhea" id="RHEA:24212"/>
        <dbReference type="ChEBI" id="CHEBI:15378"/>
        <dbReference type="ChEBI" id="CHEBI:17957"/>
        <dbReference type="ChEBI" id="CHEBI:30616"/>
        <dbReference type="ChEBI" id="CHEBI:58296"/>
        <dbReference type="ChEBI" id="CHEBI:456216"/>
        <dbReference type="EC" id="2.7.1.50"/>
    </reaction>
</comment>
<dbReference type="PIRSF" id="PIRSF000513">
    <property type="entry name" value="Thz_kinase"/>
    <property type="match status" value="1"/>
</dbReference>
<reference evidence="12 13" key="1">
    <citation type="submission" date="2020-12" db="EMBL/GenBank/DDBJ databases">
        <title>FDA dAtabase for Regulatory Grade micrObial Sequences (FDA-ARGOS): Supporting development and validation of Infectious Disease Dx tests.</title>
        <authorList>
            <person name="Sproer C."/>
            <person name="Gronow S."/>
            <person name="Severitt S."/>
            <person name="Schroder I."/>
            <person name="Tallon L."/>
            <person name="Sadzewicz L."/>
            <person name="Zhao X."/>
            <person name="Boylan J."/>
            <person name="Ott S."/>
            <person name="Bowen H."/>
            <person name="Vavikolanu K."/>
            <person name="Mehta A."/>
            <person name="Aluvathingal J."/>
            <person name="Nadendla S."/>
            <person name="Lowell S."/>
            <person name="Myers T."/>
            <person name="Yan Y."/>
            <person name="Sichtig H."/>
        </authorList>
    </citation>
    <scope>NUCLEOTIDE SEQUENCE [LARGE SCALE GENOMIC DNA]</scope>
    <source>
        <strain evidence="12 13">FDAARGOS_989</strain>
    </source>
</reference>
<keyword evidence="8 11" id="KW-0067">ATP-binding</keyword>
<dbReference type="InterPro" id="IPR000417">
    <property type="entry name" value="Hyethyz_kinase"/>
</dbReference>
<dbReference type="CDD" id="cd01170">
    <property type="entry name" value="THZ_kinase"/>
    <property type="match status" value="1"/>
</dbReference>
<comment type="cofactor">
    <cofactor evidence="2 11">
        <name>Mg(2+)</name>
        <dbReference type="ChEBI" id="CHEBI:18420"/>
    </cofactor>
</comment>
<feature type="binding site" evidence="11">
    <location>
        <position position="177"/>
    </location>
    <ligand>
        <name>ATP</name>
        <dbReference type="ChEBI" id="CHEBI:30616"/>
    </ligand>
</feature>
<dbReference type="GO" id="GO:0000287">
    <property type="term" value="F:magnesium ion binding"/>
    <property type="evidence" value="ECO:0007669"/>
    <property type="project" value="UniProtKB-UniRule"/>
</dbReference>
<keyword evidence="10 11" id="KW-0784">Thiamine biosynthesis</keyword>
<evidence type="ECO:0000256" key="9">
    <source>
        <dbReference type="ARBA" id="ARBA00022842"/>
    </source>
</evidence>
<dbReference type="HAMAP" id="MF_00228">
    <property type="entry name" value="Thz_kinase"/>
    <property type="match status" value="1"/>
</dbReference>
<evidence type="ECO:0000256" key="6">
    <source>
        <dbReference type="ARBA" id="ARBA00022741"/>
    </source>
</evidence>